<reference evidence="3" key="2">
    <citation type="submission" date="2022-09" db="EMBL/GenBank/DDBJ databases">
        <title>Biosynthetic gene clusters of Dactylosporangioum fulvum.</title>
        <authorList>
            <person name="Caradec T."/>
        </authorList>
    </citation>
    <scope>NUCLEOTIDE SEQUENCE</scope>
    <source>
        <strain evidence="3">NRRL B-16292</strain>
    </source>
</reference>
<name>A0ABY5VVS6_9ACTN</name>
<dbReference type="RefSeq" id="WP_259857644.1">
    <property type="nucleotide sequence ID" value="NZ_BAAAST010000001.1"/>
</dbReference>
<dbReference type="PANTHER" id="PTHR43664">
    <property type="entry name" value="MONOAMINE OXIDASE-RELATED"/>
    <property type="match status" value="1"/>
</dbReference>
<dbReference type="Pfam" id="PF01575">
    <property type="entry name" value="MaoC_dehydratas"/>
    <property type="match status" value="1"/>
</dbReference>
<organism evidence="3 4">
    <name type="scientific">Dactylosporangium fulvum</name>
    <dbReference type="NCBI Taxonomy" id="53359"/>
    <lineage>
        <taxon>Bacteria</taxon>
        <taxon>Bacillati</taxon>
        <taxon>Actinomycetota</taxon>
        <taxon>Actinomycetes</taxon>
        <taxon>Micromonosporales</taxon>
        <taxon>Micromonosporaceae</taxon>
        <taxon>Dactylosporangium</taxon>
    </lineage>
</organism>
<proteinExistence type="inferred from homology"/>
<evidence type="ECO:0000313" key="4">
    <source>
        <dbReference type="Proteomes" id="UP001059617"/>
    </source>
</evidence>
<dbReference type="PANTHER" id="PTHR43664:SF1">
    <property type="entry name" value="BETA-METHYLMALYL-COA DEHYDRATASE"/>
    <property type="match status" value="1"/>
</dbReference>
<dbReference type="EMBL" id="CP073720">
    <property type="protein sequence ID" value="UWP79886.1"/>
    <property type="molecule type" value="Genomic_DNA"/>
</dbReference>
<dbReference type="Gene3D" id="3.10.129.10">
    <property type="entry name" value="Hotdog Thioesterase"/>
    <property type="match status" value="1"/>
</dbReference>
<feature type="domain" description="MaoC-like" evidence="2">
    <location>
        <begin position="42"/>
        <end position="149"/>
    </location>
</feature>
<sequence>MRTDARADDAPADAPAAISGYRTVGVQRYRETVGFFYDDLTVGDVFEHRPGRTITEMDNVLISMLGMNAAPLHIDAAYAEQTRWGKPIVSSLVTLAVVGGMSARSTSGLAVANLGVDHIRLTMPVFAGDTLYATSEILGKRLSRSHPGHGIVTCRTVGTKSTGEEVLSLERTFLLPTRDAGLPGQVPY</sequence>
<reference evidence="3" key="1">
    <citation type="submission" date="2021-04" db="EMBL/GenBank/DDBJ databases">
        <authorList>
            <person name="Hartkoorn R.C."/>
            <person name="Beaudoing E."/>
            <person name="Hot D."/>
        </authorList>
    </citation>
    <scope>NUCLEOTIDE SEQUENCE</scope>
    <source>
        <strain evidence="3">NRRL B-16292</strain>
    </source>
</reference>
<evidence type="ECO:0000256" key="1">
    <source>
        <dbReference type="ARBA" id="ARBA00005254"/>
    </source>
</evidence>
<gene>
    <name evidence="3" type="ORF">Dfulv_32600</name>
</gene>
<dbReference type="Proteomes" id="UP001059617">
    <property type="component" value="Chromosome"/>
</dbReference>
<evidence type="ECO:0000259" key="2">
    <source>
        <dbReference type="Pfam" id="PF01575"/>
    </source>
</evidence>
<dbReference type="CDD" id="cd03451">
    <property type="entry name" value="FkbR2"/>
    <property type="match status" value="1"/>
</dbReference>
<comment type="similarity">
    <text evidence="1">Belongs to the enoyl-CoA hydratase/isomerase family.</text>
</comment>
<dbReference type="InterPro" id="IPR002539">
    <property type="entry name" value="MaoC-like_dom"/>
</dbReference>
<protein>
    <submittedName>
        <fullName evidence="3">MaoC family dehydratase</fullName>
    </submittedName>
</protein>
<keyword evidence="4" id="KW-1185">Reference proteome</keyword>
<evidence type="ECO:0000313" key="3">
    <source>
        <dbReference type="EMBL" id="UWP79886.1"/>
    </source>
</evidence>
<dbReference type="InterPro" id="IPR029069">
    <property type="entry name" value="HotDog_dom_sf"/>
</dbReference>
<dbReference type="InterPro" id="IPR052342">
    <property type="entry name" value="MCH/BMMD"/>
</dbReference>
<accession>A0ABY5VVS6</accession>
<dbReference type="SUPFAM" id="SSF54637">
    <property type="entry name" value="Thioesterase/thiol ester dehydrase-isomerase"/>
    <property type="match status" value="1"/>
</dbReference>